<dbReference type="EMBL" id="CP011454">
    <property type="protein sequence ID" value="AMW06533.1"/>
    <property type="molecule type" value="Genomic_DNA"/>
</dbReference>
<dbReference type="SUPFAM" id="SSF50037">
    <property type="entry name" value="C-terminal domain of transcriptional repressors"/>
    <property type="match status" value="1"/>
</dbReference>
<evidence type="ECO:0000256" key="1">
    <source>
        <dbReference type="ARBA" id="ARBA00023004"/>
    </source>
</evidence>
<evidence type="ECO:0000313" key="4">
    <source>
        <dbReference type="Proteomes" id="UP000076404"/>
    </source>
</evidence>
<dbReference type="InterPro" id="IPR007167">
    <property type="entry name" value="Fe-transptr_FeoA-like"/>
</dbReference>
<dbReference type="InterPro" id="IPR008988">
    <property type="entry name" value="Transcriptional_repressor_C"/>
</dbReference>
<keyword evidence="1" id="KW-0408">Iron</keyword>
<keyword evidence="4" id="KW-1185">Reference proteome</keyword>
<protein>
    <recommendedName>
        <fullName evidence="2">Ferrous iron transporter FeoA-like domain-containing protein</fullName>
    </recommendedName>
</protein>
<dbReference type="Gene3D" id="2.30.30.90">
    <property type="match status" value="1"/>
</dbReference>
<gene>
    <name evidence="3" type="ORF">GEMMAAP_03855</name>
</gene>
<name>A0A143BPJ5_9BACT</name>
<proteinExistence type="predicted"/>
<feature type="domain" description="Ferrous iron transporter FeoA-like" evidence="2">
    <location>
        <begin position="6"/>
        <end position="56"/>
    </location>
</feature>
<dbReference type="KEGG" id="gph:GEMMAAP_03855"/>
<evidence type="ECO:0000313" key="3">
    <source>
        <dbReference type="EMBL" id="AMW06533.1"/>
    </source>
</evidence>
<dbReference type="Proteomes" id="UP000076404">
    <property type="component" value="Chromosome"/>
</dbReference>
<dbReference type="Pfam" id="PF04023">
    <property type="entry name" value="FeoA"/>
    <property type="match status" value="1"/>
</dbReference>
<dbReference type="eggNOG" id="COG1918">
    <property type="taxonomic scope" value="Bacteria"/>
</dbReference>
<organism evidence="3 4">
    <name type="scientific">Gemmatimonas phototrophica</name>
    <dbReference type="NCBI Taxonomy" id="1379270"/>
    <lineage>
        <taxon>Bacteria</taxon>
        <taxon>Pseudomonadati</taxon>
        <taxon>Gemmatimonadota</taxon>
        <taxon>Gemmatimonadia</taxon>
        <taxon>Gemmatimonadales</taxon>
        <taxon>Gemmatimonadaceae</taxon>
        <taxon>Gemmatimonas</taxon>
    </lineage>
</organism>
<dbReference type="AlphaFoldDB" id="A0A143BPJ5"/>
<evidence type="ECO:0000259" key="2">
    <source>
        <dbReference type="Pfam" id="PF04023"/>
    </source>
</evidence>
<reference evidence="3 4" key="1">
    <citation type="journal article" date="2014" name="Proc. Natl. Acad. Sci. U.S.A.">
        <title>Functional type 2 photosynthetic reaction centers found in the rare bacterial phylum Gemmatimonadetes.</title>
        <authorList>
            <person name="Zeng Y."/>
            <person name="Feng F."/>
            <person name="Medova H."/>
            <person name="Dean J."/>
            <person name="Koblizek M."/>
        </authorList>
    </citation>
    <scope>NUCLEOTIDE SEQUENCE [LARGE SCALE GENOMIC DNA]</scope>
    <source>
        <strain evidence="3 4">AP64</strain>
    </source>
</reference>
<dbReference type="InterPro" id="IPR038157">
    <property type="entry name" value="FeoA_core_dom"/>
</dbReference>
<reference evidence="3 4" key="2">
    <citation type="journal article" date="2016" name="Environ. Microbiol. Rep.">
        <title>Metagenomic evidence for the presence of phototrophic Gemmatimonadetes bacteria in diverse environments.</title>
        <authorList>
            <person name="Zeng Y."/>
            <person name="Baumbach J."/>
            <person name="Barbosa E.G."/>
            <person name="Azevedo V."/>
            <person name="Zhang C."/>
            <person name="Koblizek M."/>
        </authorList>
    </citation>
    <scope>NUCLEOTIDE SEQUENCE [LARGE SCALE GENOMIC DNA]</scope>
    <source>
        <strain evidence="3 4">AP64</strain>
    </source>
</reference>
<accession>A0A143BPJ5</accession>
<dbReference type="GO" id="GO:0046914">
    <property type="term" value="F:transition metal ion binding"/>
    <property type="evidence" value="ECO:0007669"/>
    <property type="project" value="InterPro"/>
</dbReference>
<sequence>MDIECSGDEACRLRALGLCEGTAVNIIDARDSMLLEVRGTRLALGSALTAGITVQPVSARA</sequence>